<organism evidence="2 3">
    <name type="scientific">Xanthobacter flavus</name>
    <dbReference type="NCBI Taxonomy" id="281"/>
    <lineage>
        <taxon>Bacteria</taxon>
        <taxon>Pseudomonadati</taxon>
        <taxon>Pseudomonadota</taxon>
        <taxon>Alphaproteobacteria</taxon>
        <taxon>Hyphomicrobiales</taxon>
        <taxon>Xanthobacteraceae</taxon>
        <taxon>Xanthobacter</taxon>
    </lineage>
</organism>
<sequence>MHMTAKNGKPGFWDNLIAPKGGLFGPQLAGWTPGPAAKSGLGCRILADQMVEVAPSIALAADVYVPKAPRRYPAVIAFAAYSKELQAAGVPAGNNETGSPPVFTDRGYAHVIVTRVGWAVPAETMPSTSTTQTWRTTPKSFSGRRPSPGATGRWCCSAPPITG</sequence>
<evidence type="ECO:0000313" key="3">
    <source>
        <dbReference type="Proteomes" id="UP001144397"/>
    </source>
</evidence>
<feature type="region of interest" description="Disordered" evidence="1">
    <location>
        <begin position="127"/>
        <end position="163"/>
    </location>
</feature>
<evidence type="ECO:0000256" key="1">
    <source>
        <dbReference type="SAM" id="MobiDB-lite"/>
    </source>
</evidence>
<evidence type="ECO:0000313" key="2">
    <source>
        <dbReference type="EMBL" id="GLI22140.1"/>
    </source>
</evidence>
<reference evidence="2" key="1">
    <citation type="submission" date="2022-12" db="EMBL/GenBank/DDBJ databases">
        <title>Reference genome sequencing for broad-spectrum identification of bacterial and archaeal isolates by mass spectrometry.</title>
        <authorList>
            <person name="Sekiguchi Y."/>
            <person name="Tourlousse D.M."/>
        </authorList>
    </citation>
    <scope>NUCLEOTIDE SEQUENCE</scope>
    <source>
        <strain evidence="2">301</strain>
    </source>
</reference>
<dbReference type="InterPro" id="IPR029058">
    <property type="entry name" value="AB_hydrolase_fold"/>
</dbReference>
<dbReference type="AlphaFoldDB" id="A0A9W6FJE1"/>
<feature type="compositionally biased region" description="Low complexity" evidence="1">
    <location>
        <begin position="127"/>
        <end position="138"/>
    </location>
</feature>
<name>A0A9W6FJE1_XANFL</name>
<accession>A0A9W6FJE1</accession>
<dbReference type="Gene3D" id="3.40.50.1820">
    <property type="entry name" value="alpha/beta hydrolase"/>
    <property type="match status" value="1"/>
</dbReference>
<gene>
    <name evidence="2" type="ORF">XFLAVUS301_18140</name>
</gene>
<comment type="caution">
    <text evidence="2">The sequence shown here is derived from an EMBL/GenBank/DDBJ whole genome shotgun (WGS) entry which is preliminary data.</text>
</comment>
<protein>
    <submittedName>
        <fullName evidence="2">Uncharacterized protein</fullName>
    </submittedName>
</protein>
<proteinExistence type="predicted"/>
<dbReference type="Proteomes" id="UP001144397">
    <property type="component" value="Unassembled WGS sequence"/>
</dbReference>
<dbReference type="EMBL" id="BSDO01000002">
    <property type="protein sequence ID" value="GLI22140.1"/>
    <property type="molecule type" value="Genomic_DNA"/>
</dbReference>